<keyword evidence="2" id="KW-1185">Reference proteome</keyword>
<dbReference type="RefSeq" id="WP_191042943.1">
    <property type="nucleotide sequence ID" value="NZ_JACXAA010000020.1"/>
</dbReference>
<dbReference type="EMBL" id="JACXAA010000020">
    <property type="protein sequence ID" value="MBD2757325.1"/>
    <property type="molecule type" value="Genomic_DNA"/>
</dbReference>
<dbReference type="Pfam" id="PF20201">
    <property type="entry name" value="DUF6563"/>
    <property type="match status" value="1"/>
</dbReference>
<sequence length="408" mass="45400">MNRLFTIITFFLINCGLSSAQKADVYDVPLEIDLRVVPTGRLFSVDTIINARVDTVTHIGTWQQPSGKIVELRFTEGFQPTLTNFIFSTLTNFDNKLPFYSIAVRDFTINSARGFNRFELAVTFCKRNAYQLGSAAVDTTISGVHALAPVFNADIIVESSGTDFSSLVKEGLTKLFLKFNNYLTNTETVPSNYSDLLAEMTKSAQELNLTQAVYDSSHTTIDDDLLRCNQLRSGVYRTFNDLRLNRPSLTGQLSIQEKNGFASLRKSSGSRAKYRFFGFCDGRDLFISTNIYPTAGIRYAKVKSVGRYLLWIDNYVTSSERTASAVGASFGLIGALAASSATSYKDCIALDMQTGGVFMVTKDKLPQMLAGHDDLLAELAAMPNPKDEQKQFYLLDKLNQRVRSQVTR</sequence>
<dbReference type="AlphaFoldDB" id="A0A927B7V3"/>
<reference evidence="1" key="1">
    <citation type="submission" date="2020-09" db="EMBL/GenBank/DDBJ databases">
        <authorList>
            <person name="Kim M.K."/>
        </authorList>
    </citation>
    <scope>NUCLEOTIDE SEQUENCE</scope>
    <source>
        <strain evidence="1">BT704</strain>
    </source>
</reference>
<evidence type="ECO:0000313" key="1">
    <source>
        <dbReference type="EMBL" id="MBD2757325.1"/>
    </source>
</evidence>
<name>A0A927B7V3_9BACT</name>
<comment type="caution">
    <text evidence="1">The sequence shown here is derived from an EMBL/GenBank/DDBJ whole genome shotgun (WGS) entry which is preliminary data.</text>
</comment>
<dbReference type="InterPro" id="IPR046693">
    <property type="entry name" value="DUF6563"/>
</dbReference>
<gene>
    <name evidence="1" type="ORF">IC230_30915</name>
</gene>
<protein>
    <submittedName>
        <fullName evidence="1">Uncharacterized protein</fullName>
    </submittedName>
</protein>
<dbReference type="Proteomes" id="UP000653797">
    <property type="component" value="Unassembled WGS sequence"/>
</dbReference>
<accession>A0A927B7V3</accession>
<organism evidence="1 2">
    <name type="scientific">Spirosoma validum</name>
    <dbReference type="NCBI Taxonomy" id="2771355"/>
    <lineage>
        <taxon>Bacteria</taxon>
        <taxon>Pseudomonadati</taxon>
        <taxon>Bacteroidota</taxon>
        <taxon>Cytophagia</taxon>
        <taxon>Cytophagales</taxon>
        <taxon>Cytophagaceae</taxon>
        <taxon>Spirosoma</taxon>
    </lineage>
</organism>
<evidence type="ECO:0000313" key="2">
    <source>
        <dbReference type="Proteomes" id="UP000653797"/>
    </source>
</evidence>
<proteinExistence type="predicted"/>